<dbReference type="PANTHER" id="PTHR10948">
    <property type="entry name" value="TRANSPOSASE"/>
    <property type="match status" value="1"/>
</dbReference>
<dbReference type="GO" id="GO:0032196">
    <property type="term" value="P:transposition"/>
    <property type="evidence" value="ECO:0007669"/>
    <property type="project" value="TreeGrafter"/>
</dbReference>
<evidence type="ECO:0000313" key="2">
    <source>
        <dbReference type="Proteomes" id="UP000677054"/>
    </source>
</evidence>
<sequence length="144" mass="17148">RRVKAKERIATETWELVKRKIVQEWSPEQIAGWLEKEGQPRVSHERIYQYLLKDKQLGGKLYKSLRNQQKRRKRYGSYDRRGQLPERVSIDERPQIVEERRRIGDMEIDTVIGKGHQGGLVTIVDRTSRYTFIQRVTSKQAQEV</sequence>
<dbReference type="PANTHER" id="PTHR10948:SF23">
    <property type="entry name" value="TRANSPOSASE INSI FOR INSERTION SEQUENCE ELEMENT IS30A-RELATED"/>
    <property type="match status" value="1"/>
</dbReference>
<dbReference type="GO" id="GO:0005829">
    <property type="term" value="C:cytosol"/>
    <property type="evidence" value="ECO:0007669"/>
    <property type="project" value="TreeGrafter"/>
</dbReference>
<evidence type="ECO:0000313" key="1">
    <source>
        <dbReference type="EMBL" id="CAD7255600.1"/>
    </source>
</evidence>
<dbReference type="OrthoDB" id="8300208at2759"/>
<dbReference type="Proteomes" id="UP000677054">
    <property type="component" value="Unassembled WGS sequence"/>
</dbReference>
<name>A0A7R9AJR3_9CRUS</name>
<reference evidence="1" key="1">
    <citation type="submission" date="2020-11" db="EMBL/GenBank/DDBJ databases">
        <authorList>
            <person name="Tran Van P."/>
        </authorList>
    </citation>
    <scope>NUCLEOTIDE SEQUENCE</scope>
</reference>
<proteinExistence type="predicted"/>
<feature type="non-terminal residue" evidence="1">
    <location>
        <position position="1"/>
    </location>
</feature>
<evidence type="ECO:0008006" key="3">
    <source>
        <dbReference type="Google" id="ProtNLM"/>
    </source>
</evidence>
<dbReference type="EMBL" id="LR937169">
    <property type="protein sequence ID" value="CAD7255600.1"/>
    <property type="molecule type" value="Genomic_DNA"/>
</dbReference>
<dbReference type="NCBIfam" id="NF033563">
    <property type="entry name" value="transpos_IS30"/>
    <property type="match status" value="1"/>
</dbReference>
<feature type="non-terminal residue" evidence="1">
    <location>
        <position position="144"/>
    </location>
</feature>
<accession>A0A7R9AJR3</accession>
<dbReference type="EMBL" id="CAJPEV010037651">
    <property type="protein sequence ID" value="CAG0909738.1"/>
    <property type="molecule type" value="Genomic_DNA"/>
</dbReference>
<dbReference type="InterPro" id="IPR053392">
    <property type="entry name" value="Transposase_IS30-like"/>
</dbReference>
<dbReference type="AlphaFoldDB" id="A0A7R9AJR3"/>
<protein>
    <recommendedName>
        <fullName evidence="3">IS30 family transposase</fullName>
    </recommendedName>
</protein>
<organism evidence="1">
    <name type="scientific">Darwinula stevensoni</name>
    <dbReference type="NCBI Taxonomy" id="69355"/>
    <lineage>
        <taxon>Eukaryota</taxon>
        <taxon>Metazoa</taxon>
        <taxon>Ecdysozoa</taxon>
        <taxon>Arthropoda</taxon>
        <taxon>Crustacea</taxon>
        <taxon>Oligostraca</taxon>
        <taxon>Ostracoda</taxon>
        <taxon>Podocopa</taxon>
        <taxon>Podocopida</taxon>
        <taxon>Darwinulocopina</taxon>
        <taxon>Darwinuloidea</taxon>
        <taxon>Darwinulidae</taxon>
        <taxon>Darwinula</taxon>
    </lineage>
</organism>
<gene>
    <name evidence="1" type="ORF">DSTB1V02_LOCUS15345</name>
</gene>
<dbReference type="GO" id="GO:0004803">
    <property type="term" value="F:transposase activity"/>
    <property type="evidence" value="ECO:0007669"/>
    <property type="project" value="TreeGrafter"/>
</dbReference>
<dbReference type="InterPro" id="IPR051917">
    <property type="entry name" value="Transposase-Integrase"/>
</dbReference>
<keyword evidence="2" id="KW-1185">Reference proteome</keyword>